<proteinExistence type="predicted"/>
<dbReference type="Proteomes" id="UP000677054">
    <property type="component" value="Unassembled WGS sequence"/>
</dbReference>
<evidence type="ECO:0000313" key="1">
    <source>
        <dbReference type="EMBL" id="CAD7252319.1"/>
    </source>
</evidence>
<evidence type="ECO:0000313" key="2">
    <source>
        <dbReference type="Proteomes" id="UP000677054"/>
    </source>
</evidence>
<reference evidence="1" key="1">
    <citation type="submission" date="2020-11" db="EMBL/GenBank/DDBJ databases">
        <authorList>
            <person name="Tran Van P."/>
        </authorList>
    </citation>
    <scope>NUCLEOTIDE SEQUENCE</scope>
</reference>
<dbReference type="EMBL" id="LR903829">
    <property type="protein sequence ID" value="CAD7252319.1"/>
    <property type="molecule type" value="Genomic_DNA"/>
</dbReference>
<dbReference type="AlphaFoldDB" id="A0A7R9FRS7"/>
<dbReference type="OrthoDB" id="9981685at2759"/>
<gene>
    <name evidence="1" type="ORF">DSTB1V02_LOCUS12077</name>
</gene>
<dbReference type="EMBL" id="CAJPEV010004312">
    <property type="protein sequence ID" value="CAG0901560.1"/>
    <property type="molecule type" value="Genomic_DNA"/>
</dbReference>
<keyword evidence="2" id="KW-1185">Reference proteome</keyword>
<name>A0A7R9FRS7_9CRUS</name>
<accession>A0A7R9FRS7</accession>
<organism evidence="1">
    <name type="scientific">Darwinula stevensoni</name>
    <dbReference type="NCBI Taxonomy" id="69355"/>
    <lineage>
        <taxon>Eukaryota</taxon>
        <taxon>Metazoa</taxon>
        <taxon>Ecdysozoa</taxon>
        <taxon>Arthropoda</taxon>
        <taxon>Crustacea</taxon>
        <taxon>Oligostraca</taxon>
        <taxon>Ostracoda</taxon>
        <taxon>Podocopa</taxon>
        <taxon>Podocopida</taxon>
        <taxon>Darwinulocopina</taxon>
        <taxon>Darwinuloidea</taxon>
        <taxon>Darwinulidae</taxon>
        <taxon>Darwinula</taxon>
    </lineage>
</organism>
<sequence>MENKVYAAWMSVENLPAVYKGDGVPSSLKRISFQGEVGVHWKFHTVPLMWALDRHVAGVKPLSSSKESLDLAESNHSIRKMVNEMNVSRSRKVTMVKNDLGLSSYRLQKRQFFNIATRSKRLARSRQMLEKFKNGSVPNTVFSHEKSEPFDYAV</sequence>
<protein>
    <submittedName>
        <fullName evidence="1">Uncharacterized protein</fullName>
    </submittedName>
</protein>